<dbReference type="EMBL" id="MU157831">
    <property type="protein sequence ID" value="KAF9532599.1"/>
    <property type="molecule type" value="Genomic_DNA"/>
</dbReference>
<accession>A0A9P6EQ18</accession>
<protein>
    <submittedName>
        <fullName evidence="1">Uncharacterized protein</fullName>
    </submittedName>
</protein>
<evidence type="ECO:0000313" key="2">
    <source>
        <dbReference type="Proteomes" id="UP000807306"/>
    </source>
</evidence>
<sequence>MAQRSLFVSIARMHHISNPSKFRRLRRFADQDGISGLVKAGKPGILVFDGESQAINTFLEHARGLRYLDFHHVDTKLFSENINFNQNSRLNNGEAGLREVESMNEMICRLEVLGLKDWFRLQLGMKTGHR</sequence>
<reference evidence="1" key="1">
    <citation type="submission" date="2020-11" db="EMBL/GenBank/DDBJ databases">
        <authorList>
            <consortium name="DOE Joint Genome Institute"/>
            <person name="Ahrendt S."/>
            <person name="Riley R."/>
            <person name="Andreopoulos W."/>
            <person name="Labutti K."/>
            <person name="Pangilinan J."/>
            <person name="Ruiz-Duenas F.J."/>
            <person name="Barrasa J.M."/>
            <person name="Sanchez-Garcia M."/>
            <person name="Camarero S."/>
            <person name="Miyauchi S."/>
            <person name="Serrano A."/>
            <person name="Linde D."/>
            <person name="Babiker R."/>
            <person name="Drula E."/>
            <person name="Ayuso-Fernandez I."/>
            <person name="Pacheco R."/>
            <person name="Padilla G."/>
            <person name="Ferreira P."/>
            <person name="Barriuso J."/>
            <person name="Kellner H."/>
            <person name="Castanera R."/>
            <person name="Alfaro M."/>
            <person name="Ramirez L."/>
            <person name="Pisabarro A.G."/>
            <person name="Kuo A."/>
            <person name="Tritt A."/>
            <person name="Lipzen A."/>
            <person name="He G."/>
            <person name="Yan M."/>
            <person name="Ng V."/>
            <person name="Cullen D."/>
            <person name="Martin F."/>
            <person name="Rosso M.-N."/>
            <person name="Henrissat B."/>
            <person name="Hibbett D."/>
            <person name="Martinez A.T."/>
            <person name="Grigoriev I.V."/>
        </authorList>
    </citation>
    <scope>NUCLEOTIDE SEQUENCE</scope>
    <source>
        <strain evidence="1">CBS 506.95</strain>
    </source>
</reference>
<dbReference type="OrthoDB" id="432412at2759"/>
<proteinExistence type="predicted"/>
<comment type="caution">
    <text evidence="1">The sequence shown here is derived from an EMBL/GenBank/DDBJ whole genome shotgun (WGS) entry which is preliminary data.</text>
</comment>
<keyword evidence="2" id="KW-1185">Reference proteome</keyword>
<dbReference type="AlphaFoldDB" id="A0A9P6EQ18"/>
<gene>
    <name evidence="1" type="ORF">CPB83DRAFT_759293</name>
</gene>
<organism evidence="1 2">
    <name type="scientific">Crepidotus variabilis</name>
    <dbReference type="NCBI Taxonomy" id="179855"/>
    <lineage>
        <taxon>Eukaryota</taxon>
        <taxon>Fungi</taxon>
        <taxon>Dikarya</taxon>
        <taxon>Basidiomycota</taxon>
        <taxon>Agaricomycotina</taxon>
        <taxon>Agaricomycetes</taxon>
        <taxon>Agaricomycetidae</taxon>
        <taxon>Agaricales</taxon>
        <taxon>Agaricineae</taxon>
        <taxon>Crepidotaceae</taxon>
        <taxon>Crepidotus</taxon>
    </lineage>
</organism>
<name>A0A9P6EQ18_9AGAR</name>
<evidence type="ECO:0000313" key="1">
    <source>
        <dbReference type="EMBL" id="KAF9532599.1"/>
    </source>
</evidence>
<dbReference type="Proteomes" id="UP000807306">
    <property type="component" value="Unassembled WGS sequence"/>
</dbReference>